<keyword evidence="4 5" id="KW-0687">Ribonucleoprotein</keyword>
<keyword evidence="5 6" id="KW-0479">Metal-binding</keyword>
<dbReference type="Pfam" id="PF01667">
    <property type="entry name" value="Ribosomal_S27e"/>
    <property type="match status" value="1"/>
</dbReference>
<evidence type="ECO:0000313" key="7">
    <source>
        <dbReference type="EMBL" id="RZN57422.1"/>
    </source>
</evidence>
<gene>
    <name evidence="5" type="primary">rps27e</name>
    <name evidence="8" type="ORF">DSO09_06305</name>
    <name evidence="7" type="ORF">EF809_00820</name>
</gene>
<evidence type="ECO:0000256" key="4">
    <source>
        <dbReference type="ARBA" id="ARBA00023274"/>
    </source>
</evidence>
<feature type="binding site" evidence="5">
    <location>
        <position position="11"/>
    </location>
    <ligand>
        <name>Zn(2+)</name>
        <dbReference type="ChEBI" id="CHEBI:29105"/>
    </ligand>
</feature>
<dbReference type="InterPro" id="IPR023407">
    <property type="entry name" value="Ribosomal_eS27_Zn-bd_dom_sf"/>
</dbReference>
<dbReference type="HAMAP" id="MF_00371">
    <property type="entry name" value="Ribosomal_eS27"/>
    <property type="match status" value="1"/>
</dbReference>
<dbReference type="NCBIfam" id="NF001629">
    <property type="entry name" value="PRK00415.1"/>
    <property type="match status" value="1"/>
</dbReference>
<reference evidence="7 9" key="2">
    <citation type="journal article" date="2019" name="Nat. Microbiol.">
        <title>Wide diversity of methane and short-chain alkane metabolisms in uncultured archaea.</title>
        <authorList>
            <person name="Borrel G."/>
            <person name="Adam P.S."/>
            <person name="McKay L.J."/>
            <person name="Chen L.X."/>
            <person name="Sierra-Garcia I.N."/>
            <person name="Sieber C.M."/>
            <person name="Letourneur Q."/>
            <person name="Ghozlane A."/>
            <person name="Andersen G.L."/>
            <person name="Li W.J."/>
            <person name="Hallam S.J."/>
            <person name="Muyzer G."/>
            <person name="de Oliveira V.M."/>
            <person name="Inskeep W.P."/>
            <person name="Banfield J.F."/>
            <person name="Gribaldo S."/>
        </authorList>
    </citation>
    <scope>NUCLEOTIDE SEQUENCE [LARGE SCALE GENOMIC DNA]</scope>
    <source>
        <strain evidence="7">Verst-YHS</strain>
    </source>
</reference>
<name>A0A520KI30_9CREN</name>
<feature type="binding site" evidence="5">
    <location>
        <position position="33"/>
    </location>
    <ligand>
        <name>Zn(2+)</name>
        <dbReference type="ChEBI" id="CHEBI:29105"/>
    </ligand>
</feature>
<organism evidence="7 9">
    <name type="scientific">Thermoproteota archaeon</name>
    <dbReference type="NCBI Taxonomy" id="2056631"/>
    <lineage>
        <taxon>Archaea</taxon>
        <taxon>Thermoproteota</taxon>
    </lineage>
</organism>
<dbReference type="GO" id="GO:0003735">
    <property type="term" value="F:structural constituent of ribosome"/>
    <property type="evidence" value="ECO:0007669"/>
    <property type="project" value="InterPro"/>
</dbReference>
<keyword evidence="2 5" id="KW-0862">Zinc</keyword>
<dbReference type="InterPro" id="IPR000592">
    <property type="entry name" value="Ribosomal_eS27"/>
</dbReference>
<evidence type="ECO:0000313" key="8">
    <source>
        <dbReference type="EMBL" id="TDA37732.1"/>
    </source>
</evidence>
<dbReference type="GO" id="GO:0006412">
    <property type="term" value="P:translation"/>
    <property type="evidence" value="ECO:0007669"/>
    <property type="project" value="UniProtKB-UniRule"/>
</dbReference>
<dbReference type="Proteomes" id="UP000316080">
    <property type="component" value="Unassembled WGS sequence"/>
</dbReference>
<dbReference type="GO" id="GO:0005840">
    <property type="term" value="C:ribosome"/>
    <property type="evidence" value="ECO:0007669"/>
    <property type="project" value="UniProtKB-KW"/>
</dbReference>
<comment type="subunit">
    <text evidence="5">Part of the 30S ribosomal subunit.</text>
</comment>
<feature type="binding site" evidence="5">
    <location>
        <position position="14"/>
    </location>
    <ligand>
        <name>Zn(2+)</name>
        <dbReference type="ChEBI" id="CHEBI:29105"/>
    </ligand>
</feature>
<evidence type="ECO:0000256" key="6">
    <source>
        <dbReference type="RuleBase" id="RU000671"/>
    </source>
</evidence>
<evidence type="ECO:0000313" key="10">
    <source>
        <dbReference type="Proteomes" id="UP000317265"/>
    </source>
</evidence>
<evidence type="ECO:0000256" key="2">
    <source>
        <dbReference type="ARBA" id="ARBA00022833"/>
    </source>
</evidence>
<dbReference type="AlphaFoldDB" id="A0A520KI30"/>
<evidence type="ECO:0000313" key="9">
    <source>
        <dbReference type="Proteomes" id="UP000316080"/>
    </source>
</evidence>
<dbReference type="PANTHER" id="PTHR11594">
    <property type="entry name" value="40S RIBOSOMAL PROTEIN S27"/>
    <property type="match status" value="1"/>
</dbReference>
<comment type="caution">
    <text evidence="7">The sequence shown here is derived from an EMBL/GenBank/DDBJ whole genome shotgun (WGS) entry which is preliminary data.</text>
</comment>
<proteinExistence type="inferred from homology"/>
<evidence type="ECO:0000256" key="3">
    <source>
        <dbReference type="ARBA" id="ARBA00022980"/>
    </source>
</evidence>
<comment type="similarity">
    <text evidence="1 5 6">Belongs to the eukaryotic ribosomal protein eS27 family.</text>
</comment>
<comment type="cofactor">
    <cofactor evidence="5 6">
        <name>Zn(2+)</name>
        <dbReference type="ChEBI" id="CHEBI:29105"/>
    </cofactor>
    <text evidence="5 6">Binds 1 zinc ion per subunit.</text>
</comment>
<evidence type="ECO:0000256" key="1">
    <source>
        <dbReference type="ARBA" id="ARBA00010919"/>
    </source>
</evidence>
<dbReference type="EMBL" id="RXIH01000007">
    <property type="protein sequence ID" value="RZN57422.1"/>
    <property type="molecule type" value="Genomic_DNA"/>
</dbReference>
<dbReference type="EMBL" id="QNVI01000065">
    <property type="protein sequence ID" value="TDA37732.1"/>
    <property type="molecule type" value="Genomic_DNA"/>
</dbReference>
<reference evidence="8 10" key="1">
    <citation type="journal article" date="2019" name="Nat. Microbiol.">
        <title>Expanding anaerobic alkane metabolism in the domain of Archaea.</title>
        <authorList>
            <person name="Wang Y."/>
            <person name="Wegener G."/>
            <person name="Hou J."/>
            <person name="Wang F."/>
            <person name="Xiao X."/>
        </authorList>
    </citation>
    <scope>NUCLEOTIDE SEQUENCE [LARGE SCALE GENOMIC DNA]</scope>
    <source>
        <strain evidence="8">WYZ-LMO11</strain>
    </source>
</reference>
<keyword evidence="3 5" id="KW-0689">Ribosomal protein</keyword>
<dbReference type="SUPFAM" id="SSF57829">
    <property type="entry name" value="Zn-binding ribosomal proteins"/>
    <property type="match status" value="1"/>
</dbReference>
<sequence>MPKTKFIKIECPDCGNEQVTFSHASIVVKCNICGRELVRPTGGKAKILTEKIKEV</sequence>
<dbReference type="InterPro" id="IPR011332">
    <property type="entry name" value="Ribosomal_zn-bd"/>
</dbReference>
<dbReference type="Gene3D" id="2.20.25.100">
    <property type="entry name" value="Zn-binding ribosomal proteins"/>
    <property type="match status" value="1"/>
</dbReference>
<dbReference type="GO" id="GO:1990904">
    <property type="term" value="C:ribonucleoprotein complex"/>
    <property type="evidence" value="ECO:0007669"/>
    <property type="project" value="UniProtKB-KW"/>
</dbReference>
<evidence type="ECO:0000256" key="5">
    <source>
        <dbReference type="HAMAP-Rule" id="MF_00371"/>
    </source>
</evidence>
<feature type="binding site" evidence="5">
    <location>
        <position position="30"/>
    </location>
    <ligand>
        <name>Zn(2+)</name>
        <dbReference type="ChEBI" id="CHEBI:29105"/>
    </ligand>
</feature>
<dbReference type="PROSITE" id="PS01168">
    <property type="entry name" value="RIBOSOMAL_S27E"/>
    <property type="match status" value="1"/>
</dbReference>
<accession>A0A520KI30</accession>
<feature type="zinc finger region" description="C4-type" evidence="5">
    <location>
        <begin position="11"/>
        <end position="33"/>
    </location>
</feature>
<keyword evidence="5 6" id="KW-0863">Zinc-finger</keyword>
<protein>
    <recommendedName>
        <fullName evidence="5">Small ribosomal subunit protein eS27</fullName>
    </recommendedName>
</protein>
<dbReference type="Proteomes" id="UP000317265">
    <property type="component" value="Unassembled WGS sequence"/>
</dbReference>
<dbReference type="GO" id="GO:0008270">
    <property type="term" value="F:zinc ion binding"/>
    <property type="evidence" value="ECO:0007669"/>
    <property type="project" value="UniProtKB-UniRule"/>
</dbReference>